<comment type="caution">
    <text evidence="1">The sequence shown here is derived from an EMBL/GenBank/DDBJ whole genome shotgun (WGS) entry which is preliminary data.</text>
</comment>
<organism evidence="1 2">
    <name type="scientific">Paraburkholderia fungorum</name>
    <dbReference type="NCBI Taxonomy" id="134537"/>
    <lineage>
        <taxon>Bacteria</taxon>
        <taxon>Pseudomonadati</taxon>
        <taxon>Pseudomonadota</taxon>
        <taxon>Betaproteobacteria</taxon>
        <taxon>Burkholderiales</taxon>
        <taxon>Burkholderiaceae</taxon>
        <taxon>Paraburkholderia</taxon>
    </lineage>
</organism>
<accession>A0AAP5QJ02</accession>
<proteinExistence type="predicted"/>
<sequence>MTGATGPSGLPSHAAVLEGLRRVCFRQVVRYHHDPLFDALARMAFVAWVRQPVRLSQQPVSVRSQRVPTPVEVAGLTDTGRAAPDWLAGLEQSDQWFVIRARPYGMPHPSNAS</sequence>
<dbReference type="Proteomes" id="UP001246473">
    <property type="component" value="Unassembled WGS sequence"/>
</dbReference>
<reference evidence="1" key="1">
    <citation type="submission" date="2022-08" db="EMBL/GenBank/DDBJ databases">
        <authorList>
            <person name="Kim S.-J."/>
        </authorList>
    </citation>
    <scope>NUCLEOTIDE SEQUENCE</scope>
    <source>
        <strain evidence="1">KJ</strain>
    </source>
</reference>
<dbReference type="RefSeq" id="WP_315697799.1">
    <property type="nucleotide sequence ID" value="NZ_JANSLM010000037.1"/>
</dbReference>
<gene>
    <name evidence="1" type="ORF">ParKJ_42120</name>
</gene>
<evidence type="ECO:0000313" key="1">
    <source>
        <dbReference type="EMBL" id="MDT8843984.1"/>
    </source>
</evidence>
<dbReference type="EMBL" id="JANSLM010000037">
    <property type="protein sequence ID" value="MDT8843984.1"/>
    <property type="molecule type" value="Genomic_DNA"/>
</dbReference>
<name>A0AAP5QJ02_9BURK</name>
<evidence type="ECO:0000313" key="2">
    <source>
        <dbReference type="Proteomes" id="UP001246473"/>
    </source>
</evidence>
<protein>
    <submittedName>
        <fullName evidence="1">Uncharacterized protein</fullName>
    </submittedName>
</protein>
<dbReference type="AlphaFoldDB" id="A0AAP5QJ02"/>